<evidence type="ECO:0000313" key="2">
    <source>
        <dbReference type="EMBL" id="HJB80015.1"/>
    </source>
</evidence>
<accession>A0A9D2SBC1</accession>
<name>A0A9D2SBC1_9FIRM</name>
<sequence length="352" mass="37991">MKKWIPALALSLALALGGCSLSGQSYTVVEPHAEHPVLGENESTIKASTYSELVNGVLFFVSQGVEEGVIQITDYNGDVEDDLNRACLEVAKDDPLGAYAVDFIKNDYTTIITTYEATITISYRRSPEQVSSLVNITGTSAIREEAVQALSAFKTELALRVGYFTGDAAAVEEQVRQAYYDTPAAALGMPECSVALYPETGAGTQRIVEILLDYPEEPTVLQQKSQQLQEQAAAILAPIQHQIASRRLDLLMGTLSGTVRVDLASGGATAWDALVGQGADDEGLALAFQLLCDGLGLKGQMVEGTLQGEPHFFNQVDRNGQIVWVDLIRSTGQTYTAAQMLDMGYQWPDQEA</sequence>
<proteinExistence type="predicted"/>
<reference evidence="2" key="1">
    <citation type="journal article" date="2021" name="PeerJ">
        <title>Extensive microbial diversity within the chicken gut microbiome revealed by metagenomics and culture.</title>
        <authorList>
            <person name="Gilroy R."/>
            <person name="Ravi A."/>
            <person name="Getino M."/>
            <person name="Pursley I."/>
            <person name="Horton D.L."/>
            <person name="Alikhan N.F."/>
            <person name="Baker D."/>
            <person name="Gharbi K."/>
            <person name="Hall N."/>
            <person name="Watson M."/>
            <person name="Adriaenssens E.M."/>
            <person name="Foster-Nyarko E."/>
            <person name="Jarju S."/>
            <person name="Secka A."/>
            <person name="Antonio M."/>
            <person name="Oren A."/>
            <person name="Chaudhuri R.R."/>
            <person name="La Ragione R."/>
            <person name="Hildebrand F."/>
            <person name="Pallen M.J."/>
        </authorList>
    </citation>
    <scope>NUCLEOTIDE SEQUENCE</scope>
    <source>
        <strain evidence="2">CHK192-8294</strain>
    </source>
</reference>
<feature type="chain" id="PRO_5039358230" description="GerMN domain-containing protein" evidence="1">
    <location>
        <begin position="26"/>
        <end position="352"/>
    </location>
</feature>
<dbReference type="Proteomes" id="UP000823921">
    <property type="component" value="Unassembled WGS sequence"/>
</dbReference>
<protein>
    <recommendedName>
        <fullName evidence="4">GerMN domain-containing protein</fullName>
    </recommendedName>
</protein>
<feature type="signal peptide" evidence="1">
    <location>
        <begin position="1"/>
        <end position="25"/>
    </location>
</feature>
<evidence type="ECO:0008006" key="4">
    <source>
        <dbReference type="Google" id="ProtNLM"/>
    </source>
</evidence>
<keyword evidence="1" id="KW-0732">Signal</keyword>
<evidence type="ECO:0000256" key="1">
    <source>
        <dbReference type="SAM" id="SignalP"/>
    </source>
</evidence>
<dbReference type="AlphaFoldDB" id="A0A9D2SBC1"/>
<gene>
    <name evidence="2" type="ORF">H9712_03425</name>
</gene>
<comment type="caution">
    <text evidence="2">The sequence shown here is derived from an EMBL/GenBank/DDBJ whole genome shotgun (WGS) entry which is preliminary data.</text>
</comment>
<evidence type="ECO:0000313" key="3">
    <source>
        <dbReference type="Proteomes" id="UP000823921"/>
    </source>
</evidence>
<dbReference type="PROSITE" id="PS51257">
    <property type="entry name" value="PROKAR_LIPOPROTEIN"/>
    <property type="match status" value="1"/>
</dbReference>
<organism evidence="2 3">
    <name type="scientific">Candidatus Flavonifractor intestinigallinarum</name>
    <dbReference type="NCBI Taxonomy" id="2838586"/>
    <lineage>
        <taxon>Bacteria</taxon>
        <taxon>Bacillati</taxon>
        <taxon>Bacillota</taxon>
        <taxon>Clostridia</taxon>
        <taxon>Eubacteriales</taxon>
        <taxon>Oscillospiraceae</taxon>
        <taxon>Flavonifractor</taxon>
    </lineage>
</organism>
<dbReference type="EMBL" id="DWXO01000033">
    <property type="protein sequence ID" value="HJB80015.1"/>
    <property type="molecule type" value="Genomic_DNA"/>
</dbReference>
<reference evidence="2" key="2">
    <citation type="submission" date="2021-04" db="EMBL/GenBank/DDBJ databases">
        <authorList>
            <person name="Gilroy R."/>
        </authorList>
    </citation>
    <scope>NUCLEOTIDE SEQUENCE</scope>
    <source>
        <strain evidence="2">CHK192-8294</strain>
    </source>
</reference>